<dbReference type="PANTHER" id="PTHR30055:SF226">
    <property type="entry name" value="HTH-TYPE TRANSCRIPTIONAL REGULATOR PKSA"/>
    <property type="match status" value="1"/>
</dbReference>
<dbReference type="InterPro" id="IPR009057">
    <property type="entry name" value="Homeodomain-like_sf"/>
</dbReference>
<proteinExistence type="predicted"/>
<keyword evidence="1 2" id="KW-0238">DNA-binding</keyword>
<dbReference type="InterPro" id="IPR050109">
    <property type="entry name" value="HTH-type_TetR-like_transc_reg"/>
</dbReference>
<dbReference type="GO" id="GO:0003700">
    <property type="term" value="F:DNA-binding transcription factor activity"/>
    <property type="evidence" value="ECO:0007669"/>
    <property type="project" value="TreeGrafter"/>
</dbReference>
<feature type="domain" description="HTH tetR-type" evidence="3">
    <location>
        <begin position="50"/>
        <end position="110"/>
    </location>
</feature>
<dbReference type="InterPro" id="IPR036271">
    <property type="entry name" value="Tet_transcr_reg_TetR-rel_C_sf"/>
</dbReference>
<organism evidence="4 5">
    <name type="scientific">Antrihabitans stalactiti</name>
    <dbReference type="NCBI Taxonomy" id="2584121"/>
    <lineage>
        <taxon>Bacteria</taxon>
        <taxon>Bacillati</taxon>
        <taxon>Actinomycetota</taxon>
        <taxon>Actinomycetes</taxon>
        <taxon>Mycobacteriales</taxon>
        <taxon>Nocardiaceae</taxon>
        <taxon>Antrihabitans</taxon>
    </lineage>
</organism>
<dbReference type="PRINTS" id="PR00455">
    <property type="entry name" value="HTHTETR"/>
</dbReference>
<evidence type="ECO:0000313" key="4">
    <source>
        <dbReference type="EMBL" id="NMN96457.1"/>
    </source>
</evidence>
<evidence type="ECO:0000313" key="5">
    <source>
        <dbReference type="Proteomes" id="UP000535543"/>
    </source>
</evidence>
<sequence>MCARIGQQPSNSRACLSSQEERFDCEESNELTPWRRPGLTSSVATRLSVEERRAHLIEAAIGLAERKGVASVTTRDVAQAAGVSLGVVHYCFDNKDALMTEVVKTLTADLRDTVDEDPNINEWHDKGIEALRSFIRVALGVMWYDIERTRNRQLLTYEITTYALREGESVPERLGIAREQYAFNDAAVGAILQKATALTATTWTQPVEVMSRLLLSIIDGIVLRWLVDEDSDTVMSLLDRIADILAAQASATR</sequence>
<reference evidence="4 5" key="1">
    <citation type="submission" date="2019-05" db="EMBL/GenBank/DDBJ databases">
        <authorList>
            <person name="Lee S.D."/>
        </authorList>
    </citation>
    <scope>NUCLEOTIDE SEQUENCE [LARGE SCALE GENOMIC DNA]</scope>
    <source>
        <strain evidence="4 5">YC2-7</strain>
    </source>
</reference>
<evidence type="ECO:0000256" key="2">
    <source>
        <dbReference type="PROSITE-ProRule" id="PRU00335"/>
    </source>
</evidence>
<dbReference type="Gene3D" id="1.10.357.10">
    <property type="entry name" value="Tetracycline Repressor, domain 2"/>
    <property type="match status" value="1"/>
</dbReference>
<dbReference type="GO" id="GO:0000976">
    <property type="term" value="F:transcription cis-regulatory region binding"/>
    <property type="evidence" value="ECO:0007669"/>
    <property type="project" value="TreeGrafter"/>
</dbReference>
<dbReference type="Proteomes" id="UP000535543">
    <property type="component" value="Unassembled WGS sequence"/>
</dbReference>
<evidence type="ECO:0000259" key="3">
    <source>
        <dbReference type="PROSITE" id="PS50977"/>
    </source>
</evidence>
<dbReference type="PANTHER" id="PTHR30055">
    <property type="entry name" value="HTH-TYPE TRANSCRIPTIONAL REGULATOR RUTR"/>
    <property type="match status" value="1"/>
</dbReference>
<keyword evidence="5" id="KW-1185">Reference proteome</keyword>
<evidence type="ECO:0000256" key="1">
    <source>
        <dbReference type="ARBA" id="ARBA00023125"/>
    </source>
</evidence>
<dbReference type="SUPFAM" id="SSF46689">
    <property type="entry name" value="Homeodomain-like"/>
    <property type="match status" value="1"/>
</dbReference>
<dbReference type="AlphaFoldDB" id="A0A848KKW7"/>
<reference evidence="4 5" key="2">
    <citation type="submission" date="2020-06" db="EMBL/GenBank/DDBJ databases">
        <title>Antribacter stalactiti gen. nov., sp. nov., a new member of the family Nacardiaceae isolated from a cave.</title>
        <authorList>
            <person name="Kim I.S."/>
        </authorList>
    </citation>
    <scope>NUCLEOTIDE SEQUENCE [LARGE SCALE GENOMIC DNA]</scope>
    <source>
        <strain evidence="4 5">YC2-7</strain>
    </source>
</reference>
<feature type="DNA-binding region" description="H-T-H motif" evidence="2">
    <location>
        <begin position="73"/>
        <end position="92"/>
    </location>
</feature>
<name>A0A848KKW7_9NOCA</name>
<accession>A0A848KKW7</accession>
<protein>
    <submittedName>
        <fullName evidence="4">TetR family transcriptional regulator</fullName>
    </submittedName>
</protein>
<gene>
    <name evidence="4" type="ORF">FGL95_15555</name>
</gene>
<comment type="caution">
    <text evidence="4">The sequence shown here is derived from an EMBL/GenBank/DDBJ whole genome shotgun (WGS) entry which is preliminary data.</text>
</comment>
<dbReference type="PROSITE" id="PS50977">
    <property type="entry name" value="HTH_TETR_2"/>
    <property type="match status" value="1"/>
</dbReference>
<dbReference type="SUPFAM" id="SSF48498">
    <property type="entry name" value="Tetracyclin repressor-like, C-terminal domain"/>
    <property type="match status" value="1"/>
</dbReference>
<dbReference type="InterPro" id="IPR001647">
    <property type="entry name" value="HTH_TetR"/>
</dbReference>
<dbReference type="Pfam" id="PF00440">
    <property type="entry name" value="TetR_N"/>
    <property type="match status" value="1"/>
</dbReference>
<dbReference type="EMBL" id="VCQU01000005">
    <property type="protein sequence ID" value="NMN96457.1"/>
    <property type="molecule type" value="Genomic_DNA"/>
</dbReference>